<reference evidence="2 3" key="1">
    <citation type="journal article" date="2015" name="Microbiome">
        <title>Genomic resolution of linkages in carbon, nitrogen, and sulfur cycling among widespread estuary sediment bacteria.</title>
        <authorList>
            <person name="Baker B.J."/>
            <person name="Lazar C.S."/>
            <person name="Teske A.P."/>
            <person name="Dick G.J."/>
        </authorList>
    </citation>
    <scope>NUCLEOTIDE SEQUENCE [LARGE SCALE GENOMIC DNA]</scope>
    <source>
        <strain evidence="2">DG_78</strain>
    </source>
</reference>
<organism evidence="2 3">
    <name type="scientific">candidate division TA06 bacterium DG_78</name>
    <dbReference type="NCBI Taxonomy" id="1703772"/>
    <lineage>
        <taxon>Bacteria</taxon>
        <taxon>Bacteria division TA06</taxon>
    </lineage>
</organism>
<gene>
    <name evidence="2" type="ORF">AMJ52_08210</name>
</gene>
<feature type="domain" description="YvlB/LiaX N-terminal" evidence="1">
    <location>
        <begin position="3"/>
        <end position="33"/>
    </location>
</feature>
<name>A0A0S7YB83_UNCT6</name>
<dbReference type="Proteomes" id="UP000051012">
    <property type="component" value="Unassembled WGS sequence"/>
</dbReference>
<comment type="caution">
    <text evidence="2">The sequence shown here is derived from an EMBL/GenBank/DDBJ whole genome shotgun (WGS) entry which is preliminary data.</text>
</comment>
<sequence>MSEERKKILNMVAEGKLTPEEADRLLGALKDSSEKSKFFHVRVYDKGSDKPKVKVDIPIGVLKIASKIGTAFKGVIPEGLKVDIHGQEISLDEFTPEMIDKIVQDISEEGRFTIAEVTDEENGEFVEVYIE</sequence>
<evidence type="ECO:0000313" key="2">
    <source>
        <dbReference type="EMBL" id="KPJ71892.1"/>
    </source>
</evidence>
<accession>A0A0S7YB83</accession>
<dbReference type="AlphaFoldDB" id="A0A0S7YB83"/>
<evidence type="ECO:0000259" key="1">
    <source>
        <dbReference type="Pfam" id="PF22746"/>
    </source>
</evidence>
<proteinExistence type="predicted"/>
<dbReference type="InterPro" id="IPR053959">
    <property type="entry name" value="YvlB/LiaX_N"/>
</dbReference>
<dbReference type="EMBL" id="LJNI01000116">
    <property type="protein sequence ID" value="KPJ71892.1"/>
    <property type="molecule type" value="Genomic_DNA"/>
</dbReference>
<dbReference type="Pfam" id="PF22746">
    <property type="entry name" value="SHOCT-like_DUF2089-C"/>
    <property type="match status" value="1"/>
</dbReference>
<evidence type="ECO:0000313" key="3">
    <source>
        <dbReference type="Proteomes" id="UP000051012"/>
    </source>
</evidence>
<protein>
    <recommendedName>
        <fullName evidence="1">YvlB/LiaX N-terminal domain-containing protein</fullName>
    </recommendedName>
</protein>